<accession>A0A0N0BIW7</accession>
<dbReference type="Gene3D" id="3.90.105.20">
    <property type="match status" value="1"/>
</dbReference>
<feature type="compositionally biased region" description="Basic and acidic residues" evidence="8">
    <location>
        <begin position="295"/>
        <end position="306"/>
    </location>
</feature>
<evidence type="ECO:0000256" key="7">
    <source>
        <dbReference type="PIRNR" id="PIRNR039087"/>
    </source>
</evidence>
<evidence type="ECO:0000256" key="4">
    <source>
        <dbReference type="ARBA" id="ARBA00022553"/>
    </source>
</evidence>
<comment type="subunit">
    <text evidence="3">P0 forms a pentameric complex by interaction with dimers of P1 and P2.</text>
</comment>
<dbReference type="InterPro" id="IPR050323">
    <property type="entry name" value="Ribosomal_protein_uL10"/>
</dbReference>
<reference evidence="10 11" key="1">
    <citation type="submission" date="2015-07" db="EMBL/GenBank/DDBJ databases">
        <title>The genome of Melipona quadrifasciata.</title>
        <authorList>
            <person name="Pan H."/>
            <person name="Kapheim K."/>
        </authorList>
    </citation>
    <scope>NUCLEOTIDE SEQUENCE [LARGE SCALE GENOMIC DNA]</scope>
    <source>
        <strain evidence="10">0111107301</strain>
        <tissue evidence="10">Whole body</tissue>
    </source>
</reference>
<dbReference type="PANTHER" id="PTHR45699">
    <property type="entry name" value="60S ACIDIC RIBOSOMAL PROTEIN P0"/>
    <property type="match status" value="1"/>
</dbReference>
<proteinExistence type="inferred from homology"/>
<dbReference type="InterPro" id="IPR001790">
    <property type="entry name" value="Ribosomal_uL10"/>
</dbReference>
<dbReference type="GO" id="GO:0070180">
    <property type="term" value="F:large ribosomal subunit rRNA binding"/>
    <property type="evidence" value="ECO:0007669"/>
    <property type="project" value="TreeGrafter"/>
</dbReference>
<dbReference type="InterPro" id="IPR040637">
    <property type="entry name" value="Ribosomal_uL10-like_insert"/>
</dbReference>
<dbReference type="AlphaFoldDB" id="A0A0N0BIW7"/>
<dbReference type="InterPro" id="IPR043141">
    <property type="entry name" value="Ribosomal_uL10-like_sf"/>
</dbReference>
<evidence type="ECO:0000256" key="1">
    <source>
        <dbReference type="ARBA" id="ARBA00002200"/>
    </source>
</evidence>
<feature type="region of interest" description="Disordered" evidence="8">
    <location>
        <begin position="290"/>
        <end position="319"/>
    </location>
</feature>
<comment type="function">
    <text evidence="1 7">Ribosomal protein P0 is the functional equivalent of E.coli protein L10.</text>
</comment>
<feature type="domain" description="Large ribosomal subunit protein uL10-like insertion" evidence="9">
    <location>
        <begin position="111"/>
        <end position="180"/>
    </location>
</feature>
<dbReference type="OrthoDB" id="10259902at2759"/>
<dbReference type="InterPro" id="IPR030670">
    <property type="entry name" value="uL10_eukaryotes"/>
</dbReference>
<dbReference type="PANTHER" id="PTHR45699:SF3">
    <property type="entry name" value="LARGE RIBOSOMAL SUBUNIT PROTEIN UL10"/>
    <property type="match status" value="1"/>
</dbReference>
<dbReference type="Proteomes" id="UP000053105">
    <property type="component" value="Unassembled WGS sequence"/>
</dbReference>
<dbReference type="FunFam" id="3.90.105.20:FF:000001">
    <property type="entry name" value="60S acidic ribosomal protein P0"/>
    <property type="match status" value="1"/>
</dbReference>
<name>A0A0N0BIW7_9HYME</name>
<keyword evidence="5 7" id="KW-0689">Ribosomal protein</keyword>
<evidence type="ECO:0000256" key="6">
    <source>
        <dbReference type="ARBA" id="ARBA00023274"/>
    </source>
</evidence>
<evidence type="ECO:0000256" key="8">
    <source>
        <dbReference type="SAM" id="MobiDB-lite"/>
    </source>
</evidence>
<protein>
    <recommendedName>
        <fullName evidence="7">60S acidic ribosomal protein P0</fullName>
    </recommendedName>
</protein>
<dbReference type="Pfam" id="PF00466">
    <property type="entry name" value="Ribosomal_L10"/>
    <property type="match status" value="1"/>
</dbReference>
<evidence type="ECO:0000313" key="11">
    <source>
        <dbReference type="Proteomes" id="UP000053105"/>
    </source>
</evidence>
<dbReference type="PIRSF" id="PIRSF039087">
    <property type="entry name" value="L10E"/>
    <property type="match status" value="1"/>
</dbReference>
<dbReference type="SUPFAM" id="SSF160369">
    <property type="entry name" value="Ribosomal protein L10-like"/>
    <property type="match status" value="1"/>
</dbReference>
<comment type="similarity">
    <text evidence="2 7">Belongs to the universal ribosomal protein uL10 family.</text>
</comment>
<evidence type="ECO:0000256" key="5">
    <source>
        <dbReference type="ARBA" id="ARBA00022980"/>
    </source>
</evidence>
<gene>
    <name evidence="10" type="ORF">WN51_09507</name>
</gene>
<evidence type="ECO:0000313" key="10">
    <source>
        <dbReference type="EMBL" id="KOX78148.1"/>
    </source>
</evidence>
<dbReference type="Gene3D" id="3.30.70.1730">
    <property type="match status" value="1"/>
</dbReference>
<dbReference type="Pfam" id="PF17777">
    <property type="entry name" value="RL10P_insert"/>
    <property type="match status" value="1"/>
</dbReference>
<dbReference type="GO" id="GO:0022625">
    <property type="term" value="C:cytosolic large ribosomal subunit"/>
    <property type="evidence" value="ECO:0007669"/>
    <property type="project" value="TreeGrafter"/>
</dbReference>
<evidence type="ECO:0000256" key="2">
    <source>
        <dbReference type="ARBA" id="ARBA00008889"/>
    </source>
</evidence>
<dbReference type="STRING" id="166423.A0A0N0BIW7"/>
<dbReference type="Pfam" id="PF00428">
    <property type="entry name" value="Ribosomal_60s"/>
    <property type="match status" value="1"/>
</dbReference>
<dbReference type="GO" id="GO:0000027">
    <property type="term" value="P:ribosomal large subunit assembly"/>
    <property type="evidence" value="ECO:0007669"/>
    <property type="project" value="TreeGrafter"/>
</dbReference>
<dbReference type="FunFam" id="3.30.70.1730:FF:000002">
    <property type="entry name" value="60S acidic ribosomal protein P0"/>
    <property type="match status" value="1"/>
</dbReference>
<keyword evidence="11" id="KW-1185">Reference proteome</keyword>
<evidence type="ECO:0000256" key="3">
    <source>
        <dbReference type="ARBA" id="ARBA00011521"/>
    </source>
</evidence>
<dbReference type="GO" id="GO:0002181">
    <property type="term" value="P:cytoplasmic translation"/>
    <property type="evidence" value="ECO:0007669"/>
    <property type="project" value="TreeGrafter"/>
</dbReference>
<dbReference type="CDD" id="cd05795">
    <property type="entry name" value="Ribosomal_P0_L10e"/>
    <property type="match status" value="1"/>
</dbReference>
<sequence length="319" mass="34407">MGREDKATWKSNYFTKLVQLLDDYPKCFIVGADNVGSKQMQQIRMSLRGNAVVLMGKNTMMRKAIRGHIERNAALEKLLPHIRGNVGFVFTRGDLIEVRDKLLENKVRAPARAGAIAPLSVIIPAQNTGLGPEKTSFFQALSIPTKISKGTIEIINDVHILKPGDKVGASEATLLNMLNISPFSYGLLVEQVYDSGTIFAPEILDIKPEDLREKFMAGVANLAAVCLAIGYPTIASAPHSVANGFKNLLAIAAVTDVEFAEAATIKEYIKDPSKFAAAVTVSAPAATAAAAEAPAAEKKEEKKQESESEDEDMGFGLFD</sequence>
<dbReference type="EMBL" id="KQ435726">
    <property type="protein sequence ID" value="KOX78148.1"/>
    <property type="molecule type" value="Genomic_DNA"/>
</dbReference>
<keyword evidence="4" id="KW-0597">Phosphoprotein</keyword>
<evidence type="ECO:0000259" key="9">
    <source>
        <dbReference type="Pfam" id="PF17777"/>
    </source>
</evidence>
<dbReference type="InterPro" id="IPR043164">
    <property type="entry name" value="Ribosomal_uL10-like_insert_sf"/>
</dbReference>
<dbReference type="GO" id="GO:0003735">
    <property type="term" value="F:structural constituent of ribosome"/>
    <property type="evidence" value="ECO:0007669"/>
    <property type="project" value="TreeGrafter"/>
</dbReference>
<organism evidence="10 11">
    <name type="scientific">Melipona quadrifasciata</name>
    <dbReference type="NCBI Taxonomy" id="166423"/>
    <lineage>
        <taxon>Eukaryota</taxon>
        <taxon>Metazoa</taxon>
        <taxon>Ecdysozoa</taxon>
        <taxon>Arthropoda</taxon>
        <taxon>Hexapoda</taxon>
        <taxon>Insecta</taxon>
        <taxon>Pterygota</taxon>
        <taxon>Neoptera</taxon>
        <taxon>Endopterygota</taxon>
        <taxon>Hymenoptera</taxon>
        <taxon>Apocrita</taxon>
        <taxon>Aculeata</taxon>
        <taxon>Apoidea</taxon>
        <taxon>Anthophila</taxon>
        <taxon>Apidae</taxon>
        <taxon>Melipona</taxon>
    </lineage>
</organism>
<keyword evidence="6 7" id="KW-0687">Ribonucleoprotein</keyword>